<evidence type="ECO:0000313" key="2">
    <source>
        <dbReference type="Proteomes" id="UP001382904"/>
    </source>
</evidence>
<name>A0ABU8UEU1_9ACTN</name>
<dbReference type="EMBL" id="JBBKAM010000004">
    <property type="protein sequence ID" value="MEJ8646399.1"/>
    <property type="molecule type" value="Genomic_DNA"/>
</dbReference>
<accession>A0ABU8UEU1</accession>
<reference evidence="1 2" key="1">
    <citation type="submission" date="2024-03" db="EMBL/GenBank/DDBJ databases">
        <title>Novel Streptomyces species of biotechnological and ecological value are a feature of Machair soil.</title>
        <authorList>
            <person name="Prole J.R."/>
            <person name="Goodfellow M."/>
            <person name="Allenby N."/>
            <person name="Ward A.C."/>
        </authorList>
    </citation>
    <scope>NUCLEOTIDE SEQUENCE [LARGE SCALE GENOMIC DNA]</scope>
    <source>
        <strain evidence="1 2">MS1.HAVA.3</strain>
    </source>
</reference>
<sequence length="54" mass="6227">MPLRSDELSYFRTQALARLFAQHEEIVRLREITADTTRVIRLPPPRTTVIGTCS</sequence>
<protein>
    <submittedName>
        <fullName evidence="1">Uncharacterized protein</fullName>
    </submittedName>
</protein>
<proteinExistence type="predicted"/>
<gene>
    <name evidence="1" type="ORF">WKI68_44320</name>
</gene>
<organism evidence="1 2">
    <name type="scientific">Streptomyces caledonius</name>
    <dbReference type="NCBI Taxonomy" id="3134107"/>
    <lineage>
        <taxon>Bacteria</taxon>
        <taxon>Bacillati</taxon>
        <taxon>Actinomycetota</taxon>
        <taxon>Actinomycetes</taxon>
        <taxon>Kitasatosporales</taxon>
        <taxon>Streptomycetaceae</taxon>
        <taxon>Streptomyces</taxon>
    </lineage>
</organism>
<keyword evidence="2" id="KW-1185">Reference proteome</keyword>
<dbReference type="Proteomes" id="UP001382904">
    <property type="component" value="Unassembled WGS sequence"/>
</dbReference>
<comment type="caution">
    <text evidence="1">The sequence shown here is derived from an EMBL/GenBank/DDBJ whole genome shotgun (WGS) entry which is preliminary data.</text>
</comment>
<evidence type="ECO:0000313" key="1">
    <source>
        <dbReference type="EMBL" id="MEJ8646399.1"/>
    </source>
</evidence>